<organism evidence="1 2">
    <name type="scientific">Bacillus wiedmannii</name>
    <dbReference type="NCBI Taxonomy" id="1890302"/>
    <lineage>
        <taxon>Bacteria</taxon>
        <taxon>Bacillati</taxon>
        <taxon>Bacillota</taxon>
        <taxon>Bacilli</taxon>
        <taxon>Bacillales</taxon>
        <taxon>Bacillaceae</taxon>
        <taxon>Bacillus</taxon>
        <taxon>Bacillus cereus group</taxon>
    </lineage>
</organism>
<accession>A0AB73RQA3</accession>
<comment type="caution">
    <text evidence="1">The sequence shown here is derived from an EMBL/GenBank/DDBJ whole genome shotgun (WGS) entry which is preliminary data.</text>
</comment>
<dbReference type="Proteomes" id="UP000220435">
    <property type="component" value="Unassembled WGS sequence"/>
</dbReference>
<sequence length="61" mass="7191">MGRRKDGLMMFTIDYNNVKVSDYLRLLVHYKLPNKKQRRLIENRFVCLNALFKKAGESSGN</sequence>
<evidence type="ECO:0000313" key="2">
    <source>
        <dbReference type="Proteomes" id="UP000220435"/>
    </source>
</evidence>
<name>A0AB73RQA3_9BACI</name>
<protein>
    <submittedName>
        <fullName evidence="1">Uncharacterized protein</fullName>
    </submittedName>
</protein>
<dbReference type="RefSeq" id="WP_080118620.1">
    <property type="nucleotide sequence ID" value="NZ_NUFG01000001.1"/>
</dbReference>
<dbReference type="EMBL" id="NUFG01000001">
    <property type="protein sequence ID" value="PEK28213.1"/>
    <property type="molecule type" value="Genomic_DNA"/>
</dbReference>
<dbReference type="AlphaFoldDB" id="A0AB73RQA3"/>
<evidence type="ECO:0000313" key="1">
    <source>
        <dbReference type="EMBL" id="PEK28213.1"/>
    </source>
</evidence>
<reference evidence="1 2" key="1">
    <citation type="submission" date="2017-09" db="EMBL/GenBank/DDBJ databases">
        <title>Large-scale bioinformatics analysis of Bacillus genomes uncovers conserved roles of natural products in bacterial physiology.</title>
        <authorList>
            <consortium name="Agbiome Team Llc"/>
            <person name="Bleich R.M."/>
            <person name="Kirk G.J."/>
            <person name="Santa Maria K.C."/>
            <person name="Allen S.E."/>
            <person name="Farag S."/>
            <person name="Shank E.A."/>
            <person name="Bowers A."/>
        </authorList>
    </citation>
    <scope>NUCLEOTIDE SEQUENCE [LARGE SCALE GENOMIC DNA]</scope>
    <source>
        <strain evidence="1 2">AFS000414</strain>
    </source>
</reference>
<proteinExistence type="predicted"/>
<gene>
    <name evidence="1" type="ORF">CN694_04350</name>
</gene>